<dbReference type="Pfam" id="PF09600">
    <property type="entry name" value="Cyd_oper_YbgE"/>
    <property type="match status" value="1"/>
</dbReference>
<keyword evidence="3" id="KW-1185">Reference proteome</keyword>
<dbReference type="InterPro" id="IPR011846">
    <property type="entry name" value="Cyd_oper_YbgE"/>
</dbReference>
<feature type="transmembrane region" description="Helical" evidence="1">
    <location>
        <begin position="30"/>
        <end position="48"/>
    </location>
</feature>
<reference evidence="2 3" key="1">
    <citation type="submission" date="2018-03" db="EMBL/GenBank/DDBJ databases">
        <title>Whole genome sequencing of Histamine producing bacteria.</title>
        <authorList>
            <person name="Butler K."/>
        </authorList>
    </citation>
    <scope>NUCLEOTIDE SEQUENCE [LARGE SCALE GENOMIC DNA]</scope>
    <source>
        <strain evidence="2 3">ATCC 19614</strain>
    </source>
</reference>
<keyword evidence="1" id="KW-1133">Transmembrane helix</keyword>
<evidence type="ECO:0000313" key="2">
    <source>
        <dbReference type="EMBL" id="PSV46257.1"/>
    </source>
</evidence>
<dbReference type="AlphaFoldDB" id="A0A2T3L7A1"/>
<organism evidence="2 3">
    <name type="scientific">Photobacterium indicum</name>
    <dbReference type="NCBI Taxonomy" id="81447"/>
    <lineage>
        <taxon>Bacteria</taxon>
        <taxon>Pseudomonadati</taxon>
        <taxon>Pseudomonadota</taxon>
        <taxon>Gammaproteobacteria</taxon>
        <taxon>Vibrionales</taxon>
        <taxon>Vibrionaceae</taxon>
        <taxon>Photobacterium</taxon>
    </lineage>
</organism>
<feature type="transmembrane region" description="Helical" evidence="1">
    <location>
        <begin position="60"/>
        <end position="80"/>
    </location>
</feature>
<name>A0A2T3L7A1_9GAMM</name>
<evidence type="ECO:0000256" key="1">
    <source>
        <dbReference type="SAM" id="Phobius"/>
    </source>
</evidence>
<dbReference type="Proteomes" id="UP000241803">
    <property type="component" value="Unassembled WGS sequence"/>
</dbReference>
<feature type="transmembrane region" description="Helical" evidence="1">
    <location>
        <begin position="87"/>
        <end position="107"/>
    </location>
</feature>
<accession>A0A2T3L7A1</accession>
<keyword evidence="1" id="KW-0472">Membrane</keyword>
<keyword evidence="1" id="KW-0812">Transmembrane</keyword>
<comment type="caution">
    <text evidence="2">The sequence shown here is derived from an EMBL/GenBank/DDBJ whole genome shotgun (WGS) entry which is preliminary data.</text>
</comment>
<dbReference type="RefSeq" id="WP_107254320.1">
    <property type="nucleotide sequence ID" value="NZ_PYOC01000005.1"/>
</dbReference>
<evidence type="ECO:0000313" key="3">
    <source>
        <dbReference type="Proteomes" id="UP000241803"/>
    </source>
</evidence>
<proteinExistence type="predicted"/>
<dbReference type="EMBL" id="PYOC01000005">
    <property type="protein sequence ID" value="PSV46257.1"/>
    <property type="molecule type" value="Genomic_DNA"/>
</dbReference>
<sequence>MPFDWLIKSNLGSILMSEWSQFNRVLQQRWCRMLSLCLASICIGNVMWNPTYLVSHIDGFSNLTAITLLWASCGGVVHGVGYRPRSVLGQVFVFVPVIWFFFANMLIRFNWG</sequence>
<protein>
    <recommendedName>
        <fullName evidence="4">Cyd operon protein YbgE</fullName>
    </recommendedName>
</protein>
<evidence type="ECO:0008006" key="4">
    <source>
        <dbReference type="Google" id="ProtNLM"/>
    </source>
</evidence>
<gene>
    <name evidence="2" type="ORF">C9J47_15510</name>
</gene>